<feature type="region of interest" description="Disordered" evidence="1">
    <location>
        <begin position="175"/>
        <end position="218"/>
    </location>
</feature>
<evidence type="ECO:0000313" key="3">
    <source>
        <dbReference type="Proteomes" id="UP000234254"/>
    </source>
</evidence>
<sequence>MYHYPQPPPGWSYDYMASPPTSPHYAYYASPFATPYTSPRSASKRHGRKASFAGTTKDGWHGAAYGPAAYHPEAMPEYGAPRASTTIRSRRRTTMSGIPIDPTGPYPSHQSSRKRFVDVVDDGSDGEAYDDENYPPPRSAAASGAHPPHRSPSSRKPKAPTDKYFVYNQVPVYDDADTAKRSRARRQSTSTRTPQKPKPTPAAKPTTHATEEDAARAGIPPGYSIKNWDPTEMPIILLGSVFDANSLGKWIYDWTVFHHGASTPMADVAGELWLLLIKLAGKVKRADECVDRIKRTDAHETVESFLESGERLWGRFKKLLKTCEQFMWKAAKRESGKGPVSMGRNAGCEFVESIFGRDRELENTEKLMHSIRLWNMRFDANCEEILRHPTA</sequence>
<feature type="region of interest" description="Disordered" evidence="1">
    <location>
        <begin position="72"/>
        <end position="162"/>
    </location>
</feature>
<name>A0A2I1D0X9_ASPC2</name>
<proteinExistence type="predicted"/>
<dbReference type="AlphaFoldDB" id="A0A2I1D0X9"/>
<keyword evidence="3" id="KW-1185">Reference proteome</keyword>
<evidence type="ECO:0008006" key="4">
    <source>
        <dbReference type="Google" id="ProtNLM"/>
    </source>
</evidence>
<evidence type="ECO:0000313" key="2">
    <source>
        <dbReference type="EMBL" id="PKY03517.1"/>
    </source>
</evidence>
<evidence type="ECO:0000256" key="1">
    <source>
        <dbReference type="SAM" id="MobiDB-lite"/>
    </source>
</evidence>
<organism evidence="2 3">
    <name type="scientific">Aspergillus campestris (strain IBT 28561)</name>
    <dbReference type="NCBI Taxonomy" id="1392248"/>
    <lineage>
        <taxon>Eukaryota</taxon>
        <taxon>Fungi</taxon>
        <taxon>Dikarya</taxon>
        <taxon>Ascomycota</taxon>
        <taxon>Pezizomycotina</taxon>
        <taxon>Eurotiomycetes</taxon>
        <taxon>Eurotiomycetidae</taxon>
        <taxon>Eurotiales</taxon>
        <taxon>Aspergillaceae</taxon>
        <taxon>Aspergillus</taxon>
        <taxon>Aspergillus subgen. Circumdati</taxon>
    </lineage>
</organism>
<gene>
    <name evidence="2" type="ORF">P168DRAFT_318980</name>
</gene>
<dbReference type="VEuPathDB" id="FungiDB:P168DRAFT_318980"/>
<dbReference type="GeneID" id="36547766"/>
<feature type="compositionally biased region" description="Acidic residues" evidence="1">
    <location>
        <begin position="119"/>
        <end position="133"/>
    </location>
</feature>
<comment type="caution">
    <text evidence="2">The sequence shown here is derived from an EMBL/GenBank/DDBJ whole genome shotgun (WGS) entry which is preliminary data.</text>
</comment>
<feature type="region of interest" description="Disordered" evidence="1">
    <location>
        <begin position="36"/>
        <end position="58"/>
    </location>
</feature>
<dbReference type="Proteomes" id="UP000234254">
    <property type="component" value="Unassembled WGS sequence"/>
</dbReference>
<reference evidence="2" key="1">
    <citation type="submission" date="2016-12" db="EMBL/GenBank/DDBJ databases">
        <title>The genomes of Aspergillus section Nigri reveals drivers in fungal speciation.</title>
        <authorList>
            <consortium name="DOE Joint Genome Institute"/>
            <person name="Vesth T.C."/>
            <person name="Nybo J."/>
            <person name="Theobald S."/>
            <person name="Brandl J."/>
            <person name="Frisvad J.C."/>
            <person name="Nielsen K.F."/>
            <person name="Lyhne E.K."/>
            <person name="Kogle M.E."/>
            <person name="Kuo A."/>
            <person name="Riley R."/>
            <person name="Clum A."/>
            <person name="Nolan M."/>
            <person name="Lipzen A."/>
            <person name="Salamov A."/>
            <person name="Henrissat B."/>
            <person name="Wiebenga A."/>
            <person name="De vries R.P."/>
            <person name="Grigoriev I.V."/>
            <person name="Mortensen U.H."/>
            <person name="Andersen M.R."/>
            <person name="Baker S.E."/>
        </authorList>
    </citation>
    <scope>NUCLEOTIDE SEQUENCE</scope>
    <source>
        <strain evidence="2">IBT 28561</strain>
    </source>
</reference>
<dbReference type="OrthoDB" id="5398854at2759"/>
<accession>A0A2I1D0X9</accession>
<protein>
    <recommendedName>
        <fullName evidence="4">Vegetative cell wall protein gp1</fullName>
    </recommendedName>
</protein>
<dbReference type="EMBL" id="MSFM01000007">
    <property type="protein sequence ID" value="PKY03517.1"/>
    <property type="molecule type" value="Genomic_DNA"/>
</dbReference>
<feature type="compositionally biased region" description="Basic residues" evidence="1">
    <location>
        <begin position="147"/>
        <end position="158"/>
    </location>
</feature>
<dbReference type="RefSeq" id="XP_024692111.1">
    <property type="nucleotide sequence ID" value="XM_024840242.1"/>
</dbReference>